<evidence type="ECO:0008006" key="5">
    <source>
        <dbReference type="Google" id="ProtNLM"/>
    </source>
</evidence>
<proteinExistence type="predicted"/>
<feature type="region of interest" description="Disordered" evidence="1">
    <location>
        <begin position="20"/>
        <end position="48"/>
    </location>
</feature>
<evidence type="ECO:0000313" key="3">
    <source>
        <dbReference type="EMBL" id="SEJ39093.1"/>
    </source>
</evidence>
<dbReference type="Proteomes" id="UP000182932">
    <property type="component" value="Unassembled WGS sequence"/>
</dbReference>
<dbReference type="AlphaFoldDB" id="A0A975W9N2"/>
<evidence type="ECO:0000313" key="4">
    <source>
        <dbReference type="Proteomes" id="UP000182932"/>
    </source>
</evidence>
<dbReference type="EMBL" id="FNYY01000005">
    <property type="protein sequence ID" value="SEJ39093.1"/>
    <property type="molecule type" value="Genomic_DNA"/>
</dbReference>
<keyword evidence="4" id="KW-1185">Reference proteome</keyword>
<organism evidence="3 4">
    <name type="scientific">Marinovum algicola</name>
    <dbReference type="NCBI Taxonomy" id="42444"/>
    <lineage>
        <taxon>Bacteria</taxon>
        <taxon>Pseudomonadati</taxon>
        <taxon>Pseudomonadota</taxon>
        <taxon>Alphaproteobacteria</taxon>
        <taxon>Rhodobacterales</taxon>
        <taxon>Roseobacteraceae</taxon>
        <taxon>Marinovum</taxon>
    </lineage>
</organism>
<accession>A0A975W9N2</accession>
<evidence type="ECO:0000256" key="2">
    <source>
        <dbReference type="SAM" id="SignalP"/>
    </source>
</evidence>
<gene>
    <name evidence="3" type="ORF">SAMN04487940_105197</name>
</gene>
<keyword evidence="2" id="KW-0732">Signal</keyword>
<dbReference type="GeneID" id="80818163"/>
<dbReference type="PROSITE" id="PS51257">
    <property type="entry name" value="PROKAR_LIPOPROTEIN"/>
    <property type="match status" value="1"/>
</dbReference>
<reference evidence="3 4" key="1">
    <citation type="submission" date="2016-10" db="EMBL/GenBank/DDBJ databases">
        <authorList>
            <person name="Varghese N."/>
            <person name="Submissions S."/>
        </authorList>
    </citation>
    <scope>NUCLEOTIDE SEQUENCE [LARGE SCALE GENOMIC DNA]</scope>
    <source>
        <strain evidence="3 4">FF3</strain>
    </source>
</reference>
<name>A0A975W9N2_9RHOB</name>
<feature type="signal peptide" evidence="2">
    <location>
        <begin position="1"/>
        <end position="20"/>
    </location>
</feature>
<comment type="caution">
    <text evidence="3">The sequence shown here is derived from an EMBL/GenBank/DDBJ whole genome shotgun (WGS) entry which is preliminary data.</text>
</comment>
<evidence type="ECO:0000256" key="1">
    <source>
        <dbReference type="SAM" id="MobiDB-lite"/>
    </source>
</evidence>
<protein>
    <recommendedName>
        <fullName evidence="5">Argininosuccinate lyase</fullName>
    </recommendedName>
</protein>
<sequence length="48" mass="4695">MSRLAALAALVLLAACGVDGEPERPEARTPVNLSVTGTAEVGLSGGSS</sequence>
<feature type="chain" id="PRO_5037356005" description="Argininosuccinate lyase" evidence="2">
    <location>
        <begin position="21"/>
        <end position="48"/>
    </location>
</feature>
<dbReference type="RefSeq" id="WP_074836311.1">
    <property type="nucleotide sequence ID" value="NZ_FNYY01000005.1"/>
</dbReference>